<dbReference type="CDD" id="cd00130">
    <property type="entry name" value="PAS"/>
    <property type="match status" value="2"/>
</dbReference>
<dbReference type="PANTHER" id="PTHR42878:SF7">
    <property type="entry name" value="SENSOR HISTIDINE KINASE GLRK"/>
    <property type="match status" value="1"/>
</dbReference>
<keyword evidence="18" id="KW-1185">Reference proteome</keyword>
<dbReference type="SMART" id="SM00091">
    <property type="entry name" value="PAS"/>
    <property type="match status" value="2"/>
</dbReference>
<dbReference type="EC" id="2.7.13.3" evidence="3"/>
<dbReference type="SUPFAM" id="SSF55874">
    <property type="entry name" value="ATPase domain of HSP90 chaperone/DNA topoisomerase II/histidine kinase"/>
    <property type="match status" value="1"/>
</dbReference>
<dbReference type="Gene3D" id="3.30.450.20">
    <property type="entry name" value="PAS domain"/>
    <property type="match status" value="2"/>
</dbReference>
<dbReference type="CDD" id="cd00082">
    <property type="entry name" value="HisKA"/>
    <property type="match status" value="1"/>
</dbReference>
<protein>
    <recommendedName>
        <fullName evidence="3">histidine kinase</fullName>
        <ecNumber evidence="3">2.7.13.3</ecNumber>
    </recommendedName>
</protein>
<dbReference type="PROSITE" id="PS50112">
    <property type="entry name" value="PAS"/>
    <property type="match status" value="1"/>
</dbReference>
<dbReference type="Pfam" id="PF02518">
    <property type="entry name" value="HATPase_c"/>
    <property type="match status" value="1"/>
</dbReference>
<evidence type="ECO:0000256" key="2">
    <source>
        <dbReference type="ARBA" id="ARBA00004141"/>
    </source>
</evidence>
<dbReference type="InterPro" id="IPR000014">
    <property type="entry name" value="PAS"/>
</dbReference>
<evidence type="ECO:0000256" key="13">
    <source>
        <dbReference type="SAM" id="MobiDB-lite"/>
    </source>
</evidence>
<evidence type="ECO:0000256" key="4">
    <source>
        <dbReference type="ARBA" id="ARBA00022553"/>
    </source>
</evidence>
<dbReference type="Pfam" id="PF08448">
    <property type="entry name" value="PAS_4"/>
    <property type="match status" value="1"/>
</dbReference>
<evidence type="ECO:0000256" key="1">
    <source>
        <dbReference type="ARBA" id="ARBA00000085"/>
    </source>
</evidence>
<dbReference type="InterPro" id="IPR000700">
    <property type="entry name" value="PAS-assoc_C"/>
</dbReference>
<keyword evidence="9" id="KW-0067">ATP-binding</keyword>
<dbReference type="GO" id="GO:0016301">
    <property type="term" value="F:kinase activity"/>
    <property type="evidence" value="ECO:0007669"/>
    <property type="project" value="UniProtKB-KW"/>
</dbReference>
<organism evidence="17 18">
    <name type="scientific">Fulvimonas yonginensis</name>
    <dbReference type="NCBI Taxonomy" id="1495200"/>
    <lineage>
        <taxon>Bacteria</taxon>
        <taxon>Pseudomonadati</taxon>
        <taxon>Pseudomonadota</taxon>
        <taxon>Gammaproteobacteria</taxon>
        <taxon>Lysobacterales</taxon>
        <taxon>Rhodanobacteraceae</taxon>
        <taxon>Fulvimonas</taxon>
    </lineage>
</organism>
<dbReference type="InterPro" id="IPR001610">
    <property type="entry name" value="PAC"/>
</dbReference>
<dbReference type="InterPro" id="IPR013656">
    <property type="entry name" value="PAS_4"/>
</dbReference>
<dbReference type="InterPro" id="IPR003594">
    <property type="entry name" value="HATPase_dom"/>
</dbReference>
<evidence type="ECO:0000256" key="8">
    <source>
        <dbReference type="ARBA" id="ARBA00022777"/>
    </source>
</evidence>
<evidence type="ECO:0000256" key="3">
    <source>
        <dbReference type="ARBA" id="ARBA00012438"/>
    </source>
</evidence>
<evidence type="ECO:0000259" key="15">
    <source>
        <dbReference type="PROSITE" id="PS50112"/>
    </source>
</evidence>
<dbReference type="PANTHER" id="PTHR42878">
    <property type="entry name" value="TWO-COMPONENT HISTIDINE KINASE"/>
    <property type="match status" value="1"/>
</dbReference>
<evidence type="ECO:0000256" key="11">
    <source>
        <dbReference type="ARBA" id="ARBA00023012"/>
    </source>
</evidence>
<dbReference type="SMART" id="SM00388">
    <property type="entry name" value="HisKA"/>
    <property type="match status" value="1"/>
</dbReference>
<dbReference type="InterPro" id="IPR050351">
    <property type="entry name" value="BphY/WalK/GraS-like"/>
</dbReference>
<proteinExistence type="predicted"/>
<feature type="region of interest" description="Disordered" evidence="13">
    <location>
        <begin position="15"/>
        <end position="42"/>
    </location>
</feature>
<dbReference type="SMART" id="SM00086">
    <property type="entry name" value="PAC"/>
    <property type="match status" value="2"/>
</dbReference>
<comment type="caution">
    <text evidence="17">The sequence shown here is derived from an EMBL/GenBank/DDBJ whole genome shotgun (WGS) entry which is preliminary data.</text>
</comment>
<evidence type="ECO:0000256" key="6">
    <source>
        <dbReference type="ARBA" id="ARBA00022692"/>
    </source>
</evidence>
<dbReference type="InterPro" id="IPR004358">
    <property type="entry name" value="Sig_transdc_His_kin-like_C"/>
</dbReference>
<sequence length="603" mass="65237">MAGYYAACASRADQSASRADRRRSHARQAALPRPAGGRRTSEGFHACLSASARARRLACRPSGGVSTPRGRPAFRRNAARTFPWPQLPGDVSKMTSASARSGPVERLLQEMIDLMPVGVWVADRTGRLVRMNRAARRIWRTEAHPDELASLRAWRVDSGGELAPGDWGLQRAIRERKTSEQLLRARCPDGSERTILNTAAPLNDAQGRLTGAVAVDEDVTELIAARALSEKRGQLLQTVLDLLPVGVLRFDPTGQIVEANPAARRLWGLEDQGPLPDLADFRARDVATGERIVPGGWASTLALHRGETIRDELLEICGFNGSSRTIFNSAAPLYLHEPRPVGAVAVNQDVSSLYRTQQQLRTAVRDREQLLAFVAHDLRNPLAGLMLLAGSIERAAQGGMDPADIRALTGKLQERVQGLAGLVDDLLAISAGGLADVSMLNLQQARPEQLVSDATEQVQDLFDARGIDLVVQVAHGLPAVMVDRQRLQRVWSNLLDNALKHTEPGGRVTLGATGHAAVAFCVSNSGPALSAGQMGAMFRPFWQARRDKQGAGLGLSIARAIVEAHGGSIWAEAAEGERVCVKFELPRIELTRSPPSRRSRHAA</sequence>
<comment type="catalytic activity">
    <reaction evidence="1">
        <text>ATP + protein L-histidine = ADP + protein N-phospho-L-histidine.</text>
        <dbReference type="EC" id="2.7.13.3"/>
    </reaction>
</comment>
<dbReference type="PRINTS" id="PR00344">
    <property type="entry name" value="BCTRLSENSOR"/>
</dbReference>
<keyword evidence="5" id="KW-0808">Transferase</keyword>
<dbReference type="Pfam" id="PF13188">
    <property type="entry name" value="PAS_8"/>
    <property type="match status" value="1"/>
</dbReference>
<dbReference type="Proteomes" id="UP001381174">
    <property type="component" value="Unassembled WGS sequence"/>
</dbReference>
<dbReference type="InterPro" id="IPR036097">
    <property type="entry name" value="HisK_dim/P_sf"/>
</dbReference>
<reference evidence="17 18" key="1">
    <citation type="journal article" date="2014" name="Int. J. Syst. Evol. Microbiol.">
        <title>Fulvimonas yonginensis sp. nov., isolated from greenhouse soil, and emended description of the genus Fulvimonas.</title>
        <authorList>
            <person name="Ahn J.H."/>
            <person name="Kim S.J."/>
            <person name="Weon H.Y."/>
            <person name="Hong S.B."/>
            <person name="Seok S.J."/>
            <person name="Kwon S.W."/>
        </authorList>
    </citation>
    <scope>NUCLEOTIDE SEQUENCE [LARGE SCALE GENOMIC DNA]</scope>
    <source>
        <strain evidence="17 18">KACC 16952</strain>
    </source>
</reference>
<dbReference type="InterPro" id="IPR003661">
    <property type="entry name" value="HisK_dim/P_dom"/>
</dbReference>
<evidence type="ECO:0000256" key="7">
    <source>
        <dbReference type="ARBA" id="ARBA00022741"/>
    </source>
</evidence>
<dbReference type="SMART" id="SM00387">
    <property type="entry name" value="HATPase_c"/>
    <property type="match status" value="1"/>
</dbReference>
<keyword evidence="7" id="KW-0547">Nucleotide-binding</keyword>
<comment type="subcellular location">
    <subcellularLocation>
        <location evidence="2">Membrane</location>
        <topology evidence="2">Multi-pass membrane protein</topology>
    </subcellularLocation>
</comment>
<evidence type="ECO:0000313" key="17">
    <source>
        <dbReference type="EMBL" id="MEI7035683.1"/>
    </source>
</evidence>
<evidence type="ECO:0000259" key="14">
    <source>
        <dbReference type="PROSITE" id="PS50109"/>
    </source>
</evidence>
<feature type="domain" description="PAS" evidence="15">
    <location>
        <begin position="232"/>
        <end position="272"/>
    </location>
</feature>
<keyword evidence="4" id="KW-0597">Phosphoprotein</keyword>
<dbReference type="SUPFAM" id="SSF55785">
    <property type="entry name" value="PYP-like sensor domain (PAS domain)"/>
    <property type="match status" value="2"/>
</dbReference>
<gene>
    <name evidence="17" type="ORF">WAT24_02800</name>
</gene>
<evidence type="ECO:0000313" key="18">
    <source>
        <dbReference type="Proteomes" id="UP001381174"/>
    </source>
</evidence>
<evidence type="ECO:0000256" key="5">
    <source>
        <dbReference type="ARBA" id="ARBA00022679"/>
    </source>
</evidence>
<evidence type="ECO:0000256" key="12">
    <source>
        <dbReference type="ARBA" id="ARBA00023136"/>
    </source>
</evidence>
<accession>A0ABU8J828</accession>
<dbReference type="RefSeq" id="WP_336806296.1">
    <property type="nucleotide sequence ID" value="NZ_JBBBNY010000001.1"/>
</dbReference>
<keyword evidence="8 17" id="KW-0418">Kinase</keyword>
<dbReference type="Pfam" id="PF00512">
    <property type="entry name" value="HisKA"/>
    <property type="match status" value="1"/>
</dbReference>
<keyword evidence="12" id="KW-0472">Membrane</keyword>
<feature type="domain" description="Histidine kinase" evidence="14">
    <location>
        <begin position="373"/>
        <end position="589"/>
    </location>
</feature>
<dbReference type="Gene3D" id="3.30.565.10">
    <property type="entry name" value="Histidine kinase-like ATPase, C-terminal domain"/>
    <property type="match status" value="1"/>
</dbReference>
<dbReference type="CDD" id="cd00075">
    <property type="entry name" value="HATPase"/>
    <property type="match status" value="1"/>
</dbReference>
<name>A0ABU8J828_9GAMM</name>
<dbReference type="EMBL" id="JBBBNY010000001">
    <property type="protein sequence ID" value="MEI7035683.1"/>
    <property type="molecule type" value="Genomic_DNA"/>
</dbReference>
<dbReference type="NCBIfam" id="TIGR00229">
    <property type="entry name" value="sensory_box"/>
    <property type="match status" value="1"/>
</dbReference>
<feature type="domain" description="PAC" evidence="16">
    <location>
        <begin position="176"/>
        <end position="231"/>
    </location>
</feature>
<dbReference type="InterPro" id="IPR036890">
    <property type="entry name" value="HATPase_C_sf"/>
</dbReference>
<keyword evidence="6" id="KW-0812">Transmembrane</keyword>
<dbReference type="SUPFAM" id="SSF47384">
    <property type="entry name" value="Homodimeric domain of signal transducing histidine kinase"/>
    <property type="match status" value="1"/>
</dbReference>
<dbReference type="PROSITE" id="PS50113">
    <property type="entry name" value="PAC"/>
    <property type="match status" value="1"/>
</dbReference>
<keyword evidence="11" id="KW-0902">Two-component regulatory system</keyword>
<dbReference type="InterPro" id="IPR035965">
    <property type="entry name" value="PAS-like_dom_sf"/>
</dbReference>
<dbReference type="InterPro" id="IPR005467">
    <property type="entry name" value="His_kinase_dom"/>
</dbReference>
<dbReference type="PROSITE" id="PS50109">
    <property type="entry name" value="HIS_KIN"/>
    <property type="match status" value="1"/>
</dbReference>
<evidence type="ECO:0000256" key="10">
    <source>
        <dbReference type="ARBA" id="ARBA00022989"/>
    </source>
</evidence>
<evidence type="ECO:0000256" key="9">
    <source>
        <dbReference type="ARBA" id="ARBA00022840"/>
    </source>
</evidence>
<evidence type="ECO:0000259" key="16">
    <source>
        <dbReference type="PROSITE" id="PS50113"/>
    </source>
</evidence>
<dbReference type="Gene3D" id="1.10.287.130">
    <property type="match status" value="1"/>
</dbReference>
<keyword evidence="10" id="KW-1133">Transmembrane helix</keyword>